<protein>
    <submittedName>
        <fullName evidence="2">Uncharacterized protein</fullName>
    </submittedName>
</protein>
<feature type="compositionally biased region" description="Basic residues" evidence="1">
    <location>
        <begin position="7131"/>
        <end position="7140"/>
    </location>
</feature>
<gene>
    <name evidence="2" type="ORF">Cvel_10014</name>
</gene>
<feature type="compositionally biased region" description="Low complexity" evidence="1">
    <location>
        <begin position="5957"/>
        <end position="5967"/>
    </location>
</feature>
<feature type="region of interest" description="Disordered" evidence="1">
    <location>
        <begin position="774"/>
        <end position="798"/>
    </location>
</feature>
<feature type="compositionally biased region" description="Basic residues" evidence="1">
    <location>
        <begin position="7079"/>
        <end position="7101"/>
    </location>
</feature>
<feature type="region of interest" description="Disordered" evidence="1">
    <location>
        <begin position="7446"/>
        <end position="7644"/>
    </location>
</feature>
<feature type="compositionally biased region" description="Polar residues" evidence="1">
    <location>
        <begin position="5302"/>
        <end position="5311"/>
    </location>
</feature>
<dbReference type="InterPro" id="IPR000884">
    <property type="entry name" value="TSP1_rpt"/>
</dbReference>
<dbReference type="PROSITE" id="PS50092">
    <property type="entry name" value="TSP1"/>
    <property type="match status" value="1"/>
</dbReference>
<dbReference type="EMBL" id="CDMZ01004673">
    <property type="protein sequence ID" value="CEM50468.1"/>
    <property type="molecule type" value="Genomic_DNA"/>
</dbReference>
<feature type="compositionally biased region" description="Basic residues" evidence="1">
    <location>
        <begin position="7169"/>
        <end position="7190"/>
    </location>
</feature>
<feature type="compositionally biased region" description="Acidic residues" evidence="1">
    <location>
        <begin position="4237"/>
        <end position="4246"/>
    </location>
</feature>
<feature type="compositionally biased region" description="Low complexity" evidence="1">
    <location>
        <begin position="7066"/>
        <end position="7078"/>
    </location>
</feature>
<feature type="region of interest" description="Disordered" evidence="1">
    <location>
        <begin position="7059"/>
        <end position="7267"/>
    </location>
</feature>
<dbReference type="Gene3D" id="2.20.100.10">
    <property type="entry name" value="Thrombospondin type-1 (TSP1) repeat"/>
    <property type="match status" value="1"/>
</dbReference>
<feature type="region of interest" description="Disordered" evidence="1">
    <location>
        <begin position="1098"/>
        <end position="1129"/>
    </location>
</feature>
<feature type="region of interest" description="Disordered" evidence="1">
    <location>
        <begin position="3453"/>
        <end position="3479"/>
    </location>
</feature>
<feature type="compositionally biased region" description="Basic and acidic residues" evidence="1">
    <location>
        <begin position="7615"/>
        <end position="7640"/>
    </location>
</feature>
<dbReference type="CDD" id="cd22823">
    <property type="entry name" value="Gal_Rha_Lectin"/>
    <property type="match status" value="1"/>
</dbReference>
<dbReference type="VEuPathDB" id="CryptoDB:Cvel_10014"/>
<feature type="compositionally biased region" description="Basic residues" evidence="1">
    <location>
        <begin position="7206"/>
        <end position="7217"/>
    </location>
</feature>
<feature type="region of interest" description="Disordered" evidence="1">
    <location>
        <begin position="6011"/>
        <end position="6047"/>
    </location>
</feature>
<organism evidence="2">
    <name type="scientific">Chromera velia CCMP2878</name>
    <dbReference type="NCBI Taxonomy" id="1169474"/>
    <lineage>
        <taxon>Eukaryota</taxon>
        <taxon>Sar</taxon>
        <taxon>Alveolata</taxon>
        <taxon>Colpodellida</taxon>
        <taxon>Chromeraceae</taxon>
        <taxon>Chromera</taxon>
    </lineage>
</organism>
<proteinExistence type="predicted"/>
<dbReference type="InterPro" id="IPR043159">
    <property type="entry name" value="Lectin_gal-bd_sf"/>
</dbReference>
<reference evidence="2" key="1">
    <citation type="submission" date="2014-11" db="EMBL/GenBank/DDBJ databases">
        <authorList>
            <person name="Otto D Thomas"/>
            <person name="Naeem Raeece"/>
        </authorList>
    </citation>
    <scope>NUCLEOTIDE SEQUENCE</scope>
</reference>
<evidence type="ECO:0000256" key="1">
    <source>
        <dbReference type="SAM" id="MobiDB-lite"/>
    </source>
</evidence>
<feature type="compositionally biased region" description="Low complexity" evidence="1">
    <location>
        <begin position="5521"/>
        <end position="5543"/>
    </location>
</feature>
<name>A0A0G4I0X2_9ALVE</name>
<feature type="region of interest" description="Disordered" evidence="1">
    <location>
        <begin position="5957"/>
        <end position="5999"/>
    </location>
</feature>
<accession>A0A0G4I0X2</accession>
<feature type="region of interest" description="Disordered" evidence="1">
    <location>
        <begin position="4168"/>
        <end position="4306"/>
    </location>
</feature>
<feature type="compositionally biased region" description="Basic and acidic residues" evidence="1">
    <location>
        <begin position="4247"/>
        <end position="4259"/>
    </location>
</feature>
<feature type="compositionally biased region" description="Basic and acidic residues" evidence="1">
    <location>
        <begin position="7377"/>
        <end position="7410"/>
    </location>
</feature>
<feature type="compositionally biased region" description="Basic and acidic residues" evidence="1">
    <location>
        <begin position="7787"/>
        <end position="7880"/>
    </location>
</feature>
<feature type="compositionally biased region" description="Basic and acidic residues" evidence="1">
    <location>
        <begin position="7527"/>
        <end position="7591"/>
    </location>
</feature>
<feature type="compositionally biased region" description="Acidic residues" evidence="1">
    <location>
        <begin position="1104"/>
        <end position="1129"/>
    </location>
</feature>
<feature type="compositionally biased region" description="Acidic residues" evidence="1">
    <location>
        <begin position="7222"/>
        <end position="7246"/>
    </location>
</feature>
<dbReference type="Gene3D" id="2.60.120.740">
    <property type="match status" value="2"/>
</dbReference>
<dbReference type="PhylomeDB" id="A0A0G4I0X2"/>
<feature type="compositionally biased region" description="Basic residues" evidence="1">
    <location>
        <begin position="7110"/>
        <end position="7120"/>
    </location>
</feature>
<dbReference type="InterPro" id="IPR036383">
    <property type="entry name" value="TSP1_rpt_sf"/>
</dbReference>
<feature type="compositionally biased region" description="Basic and acidic residues" evidence="1">
    <location>
        <begin position="7340"/>
        <end position="7352"/>
    </location>
</feature>
<feature type="compositionally biased region" description="Basic and acidic residues" evidence="1">
    <location>
        <begin position="7908"/>
        <end position="7917"/>
    </location>
</feature>
<feature type="region of interest" description="Disordered" evidence="1">
    <location>
        <begin position="5518"/>
        <end position="5551"/>
    </location>
</feature>
<feature type="compositionally biased region" description="Low complexity" evidence="1">
    <location>
        <begin position="4220"/>
        <end position="4230"/>
    </location>
</feature>
<dbReference type="SUPFAM" id="SSF82895">
    <property type="entry name" value="TSP-1 type 1 repeat"/>
    <property type="match status" value="1"/>
</dbReference>
<feature type="compositionally biased region" description="Basic and acidic residues" evidence="1">
    <location>
        <begin position="7673"/>
        <end position="7720"/>
    </location>
</feature>
<feature type="region of interest" description="Disordered" evidence="1">
    <location>
        <begin position="5302"/>
        <end position="5327"/>
    </location>
</feature>
<dbReference type="SMART" id="SM00209">
    <property type="entry name" value="TSP1"/>
    <property type="match status" value="1"/>
</dbReference>
<evidence type="ECO:0000313" key="2">
    <source>
        <dbReference type="EMBL" id="CEM50468.1"/>
    </source>
</evidence>
<sequence length="7966" mass="869733">MTKVCLQQFASGETKDCDTSSVCLNCADLPGWSDRHGRSCSEVCPSDSKVFTKADLEEFREDEANGVPAYEACCACGGGTKSPSAWAYMGRAEALFGDKVHMWPQPRTASHYVPGPDCDLSTYGLTLDSVTGEISGIVESAENQTEAVTVSCNVMAVQSTDEGLFFNASMSIRVSPFSFGSSVVFLEEGDAGTAEVHTKLPYEKGSMTVTCTPTLPWLDSAAIKEGKLAVKEKGPAVGGVGGGIDGTEAAEAAVGELVDEEGMAGAAAGMPLEAMQSGTCTVTYTRIAKKLPDGTAETATDSLSILVIRYQKWKSIDYPDLPVPNTLKLVAGQTLPPTAKELLPENGDYDKNRGTFFRASKPAYFTIACGVPGAEAGQEGSTEHNLSSGDVKFSTADGDASVRLLNLNAHSGLIGGYTGYVQGNFNALNPKWDKNARRYVVALECRVFGRDMADALTELKGGATSKAPNSEWIVSPSLKVEISDAYCWQDTYIERSFLAELTRYNVKDEAEDGDAKQALCLRRCVDDPTCAITGLLGKNQCVTYRVDSDVGSRPTEPCNPILMPCIQVWTKMKDCTSENTCRKLEIAGSASLSGVYCPIVDDLKTGRLVGLPLSAAAGMTGQDTIYMEPNTPERDPEKLCGDASWLLRQANPGADFVDKATSDFQLSGRLLACVPASEEKGEVITILASEYIDLVKEKETVETTPEPSLLSDQAHAEEMEGLASSSNSSVVAPPKYYKKREIGDLEVVDVKDKSWGFKFVPRLCPSPLTMIASKGSAENAEEKKQEKEEESPAGGGSMEVDLMTGGTGAFRFFDYASGEDLWIDPCDCIPDEFNSTSVNPSIDPSQMTQMPAGGNMMDMEQAPDVLISAKGDHCPLANKLSSGGMLSVSDDGECSKACRAKPECNYYFIGPSDGMTICLLFSRCDALMTPVIRNVESTPPATGKLFGVPRQHVCLVAHPEDCHNSAKRRKMVTGTKTDSKHTFSLSDWLTRSLAAAIPSQVTEIGSFGKELVKAITELHQSHANAVRTLAVVFAQETAQERAFEAKFGQRSSDWVDEDENEEFGIEDLLADDTEQMASGPIGSNRSASLVRHVESFLSQRDEFSSEEGEEDVEEAEDEEDDNENDADLDIFPEGSAARAAAIRAHWILTQTDKDQDKETDSVQTIHRMAQGDVKKVSQGPPSFLQIGASTGAETMVNASVLYSVTGKSAQHLRAYSTEELSFLSGQAEGDSAAFWLQVLQWDSEEGFGAMMGLGGEKSKFRVDGSSPSPGAMNLTLLEKSKLDQIAGHMHMLVRSSAMAKHLARDAAKEKMMRQKKHKHGEDDDDSEAYENLVPEPTFKEQVSEFVDVMKSTWEFLFMLPDSLLASSGLMGFVQTLLQIPGVFKRLWNTLKSAPRKLVAQVKKVKKLFIDIFKLFGLLARGGIKLVVGEFGSKVDATVTKAQMRLAGVYPRSALKVAEVPEQVKESISMAVSVFYQKIIASPAKQLVAEIMDLWLRFQNALLQAIRHTKDIFRPFFDGISISDFFGLGKRIMKAWQSMGEIPPALKAFTDGIKSLKEESYDIEPIFGTVSDALQFFIRLLMFPEDPEQNVRSMLGWSQQVRDVAEMIKDKHADIVTDGKVEGDNCLFERLLMDCEHKSLLDQLSEATLGTCGRCTLRARDPKKVYVGATPSVPRLEYASGSMLKATCRDERYVMYKKDGGFALKGLAMDVSCVDGNWVDSEGNPGLTGVECAAVVQVGTKNLSPLKSSAKEHLYFMNTVPVAAYGESSVRDFHAFVMGGGSVPGLSSAVSDGVFSALIGQAGVLPPPFNIAPLYVKVAKSTTAFGLVTSEAACVTRSVLGGFTRSELSLGSICDFDGDTGGGSGSLFSSKTFQSGFLGALENDVETGMADAYHNDPELALDVFDIDMRGSPTITNDLQGLGLSKGKPSSFFQLGASVRALSGKALLQKSLERANRTLTASEADHSAMHMDVYSHLLTAEERDRLDAAALLQLAALHHRAEFKEAMVEMRSVQASDGSFIMSDAARLELEVGMGGMSGSLIKRALISGGVPAGVVNMHTGANIKTAFSEQLGVNLGGDARFEGLFESMAETASQIRKVESELHASTNSSKGETAEGPPHKLSLAFACSMRHWSPQEWDLILAEAPESEKEIGPHGLMGKVSGADMHEMMEAFFEWVLETERDGSVGHNSECWKEDGGMVLFSPQTLLSLMKEEETEDLVKTEKENQEQPMSLLVVNRYTPDGTGMEQVTAMTLGTGAANMASMKIFKKIGNFFKNFFKKIKNVIKSAKTIFKVFTGKWGGLLKKGLGLFGKAMTIVKETFEKLKTLEFVQICQAIVEGVFGILEAYDNIFNYLVLIKNIVALMFNKHMRLIIRSLMLLIPGLATPSKLLFIIIEVIRLWFPSGVEPTNAEVEEELPVEGTFFAPFRTDGSGVNGLLYLPPKVECLYHDVKFVGKKLSEEEVLASTPEEDESEKWHCKPTTNLEGDVYVLLKKECDASGEMCFATLKQRDALKHWWLKHNWFKNGYSKNPGSYYGYCRTWDSLSDCEAARTGRNSAHTLSQAKTITCGKDMTKMHTITGIYTYSTLMDAIKKRVTNHCGKTCPAESKKGATEQDEYEKHKECKKTCEKSTRCHYVTITPAGEDEVTCTYFETIDAFQHMTGAVSARSACGAPPNRLAVLDKVPVSVTEIVGPFKYQGSMLSQLDEEGEGAEQVARLGYYQDSLEIDCSKAASGEFDNTPGGAWVLHSLGAPTISVMGENLLTDLVVRGEYTCALASNAVGCKEKVIKISGKKWDDDSASDEASSLSRAAKTYFEAVAEVEGLFVKWQAQCEIADFPTAYENWCIEQTEIPEDANMSLVYNHTCCGGGEGLAYYSPDKAAPIKGLKETTDGGVYSVQGPGQDCKNDADGKYLTPENFETFCAEQYAAYSEKKALMLGYRDTMLDQATEATKWRVIRAGTLELLGGKAVCPEGQVISSLKADADERKIEITLTCCAVSAGSISMQPLSHAYTPPSMRLPLDVNAWEGEYCPSKRDETGRMMFESCTLFNNPQAQGSEAYGRNQLVFNPARMQWCLKGADIPDEHVCLNSMAGHPAQAPVPSAASPGGGVLAVTVVEDMITAPEPPAEPTEILEKPSKPQKPPPPELVPLKPVDMEDLYSPHCKAHDKDKPHGPLVKDLPEDISSTEDLESTKFYEVASEPLPKESEDEADEYLFGDDPAEVGSDETAEVDPCAYVLTNERSESMDVEDESSTAGVPWKAIAGCKDRVDEREEAKGEATSGLEEIKESIQVPYDIASSIWSYIGSLTEFSFAPYGMGVELDVFDQIQQLAEFVWDKVQTHLDNKISDTETGFDELQEGDCDATDYALAKTLCDISCVSDAVRTGNRAIMDRLQDVYDTLLKNLLNYMDYHANYSEMLMQWLADLQDWHAQELTKKIDELGDKDGSSLLHKALTSCKAQMPPSPARIPVDSAEPPTASSSSNSVSFVHGGHHRAHMVRCVSRALGMDVGGCLNDVCLSQDAEMDALSERLSSFREAAESRLGALPCVGTNLHPDCRDAHTQRSVMALAKQATTHARQIAARARGRTDESVGRLETLASQAHAAPGKGKSPEVVEGVVRKVLDEVKTHRDQVGKDIDHHLQMLDAMGAPPQQQQPLSSWSRGVPLPGFKDKPEKSGKLRVSARVSDGDLQDFRSKARQSLDKLSGAFATLEREVSLWARQSPRSAAAASSWVASHVRRQAEVQRAKRAKVVRNDQSEPSNMMDMLREIRANQDSAETASESDHVSRDIQQVASSLKTLHEAVSVYLKVAQSHLGERSKVRKALDEYLMCSENEPYDTLSQRWEEMRKADAQTSQLLLRAWWTASEEAQKISSLLDSFKLPLRLASVELDAISSEPVAAVHLLVGVLPAFVQVEPSDSDLPSSLLSDSVCTDAETSQEGEKEKVGKWMSRAVRASLASGSMGQLLDFVDELVEVTDFLQGRMVEERLWHPATQKKMAKHARKSRSSTISLLQMSTEAQKEADTSLLGPAVANGEQAVSVSLHDTLPSRAEAEIAEDALLSLELIVKQWRDVVGGARKVRKATIRRRIALASTVQHRLQEKNAVGEDDSINSLLDSAASNLRSAFCADTQQSAFDLLQRSEKATLEKRRTTAVRLTDADPTAPRVVKRSVEEAVHKTSLPVIRAPSPSRKEPELLEASNRIEDEQEDGGEASDLTGETDTTPEPDTESTPEPGPESLLEMGTTPEPDIEATPEPDTEARPTRRGRESLLDIGTTPEPDTDPTPEPGPESFLEVESRRERQSRVSEPGQDSDVDDEAMELDTYQNAAAADGSEDAKGQRKKRLESQCFPLLHQTAPSLAPVFSSLSCATVPGSVLTSWAVVSCGSEMFGAGRLIVECTQMEKPFVAVSKDGESTDSTDDEDSQVPADLDLTKVEDLQCSEVAVSATSREASPVALSSLPPLKCFGSSVMRGLTLTTDAAPEPERESIAGGWVCVEFESYWMALDGNRLECESRGVLKDGKDNARCFSRDDEGAVCKEYLSEEDCKKDVANTAGTRRTQDCPKPPDDVPAWCREVPEAYCPAAAVMYTLRADCCSSSGTPDELPTSSYVTSCPLTSNSGVESFVDIDELECRGQGGTGETEGQWAMSGFEVVSCDSGVRGGDEETQRDRSQEKFAIRYTCTYLDLVNAVPFASADEGCNLPPRPRSVSVQRWGRYVADNFDPQISKGCKSFLSIGPCAPFAGEPASSLSDFGAFCPFPGYGLSAVQFESCGYHQFGSYGRVTTFCQALTPPEQVSDALVVARASGLPEDDPAVIEKAEDQVVGSVICAVFQTEPNGPSAVLESLSRQQMKCPTGWFLSGFQVFAVGSASDEDKAAAAAGTEDDGTTVQPAANQFSYSCCKSAATVAYSMTLRRENECDTSALPAGDSGQLELLYKQRIFCPSTLLISEFEIKPCYTGESEVPTGLRASYTCRRPMVLPGTVATSAKVPRGKCSSLGGKDMALVADASVPKDGQCADGNFVTGVSFEACDATKEDILVPSLEPSAGTEWRMVTSCGGLGAAQKAEDGGEKCEENSSEWTSGDDTKTLIEEVKKLDSACKAGTAMTALRLEKDADGKKLKVAFSCCPIPAERTLDVVVEGACEVLETGDASAVARLFETQCGGPELLLQSFKVEECPDAPPLPGEESLRTYRMEFQCAFLLDLAWTKEIPPSPSACTFQSISQKLDDKEWAASPPPCPVVTQKFAHCEQSTTAGGYGLMQVTGEDMSIGCPFSDKPNKMYILTGAEYKKCGALDDFITPFSACIHSRALTQLAQKQQVPPSSSLAEEGEGTESHSELVSQTGVDMDELPVRCETIDVTVTDIPAPSSLQFLPSACPKGLFMTGRTIKSANLTAYPFEAAEAGLENAEKLRCPEGLSMTINEATFENKETNKECKEDVTRLLVSRCEGLAECEITKNEIPKDPKCKTSLTGDKSLRLFTGTFNCLKNVQRREKVTACGDQTVNLECPAGLALRVIKATYRLAKKTDCNGPASFVQTHQTSPQTSSSEVQSGSTSTAETETEEDVGDNDVVDYESIAGECDRKTRCIFVLSADMLSSRLLKKFQSAADIEYICEQPADETQLTVSTRCCGSPDAYSAIERIERESACAPMDTMSIDSLRGVQTVCPAYVNDPEGRALPAGMTGLKLEECDPSGTYRFRALCEGIAMAPKGSLEVTKGDKCLAVGKTDKIADVMKGLFPSGSKGFECEDGRFLGFGLASPKGCSAGQYKNIAGCTSGSRESEDLKANQGKTAVTCEKEATRHGLAACPAHSLLKKLSFDSTSHPGGDGTEVPFLKYTCCKPNLGPRQYPTRRHASPCVKPEGLLKQLAATDGAGASFSCGAADYALQKVQILECPAGKDDKEKTYQLKFECAYVDFEEQTEYLLDDEVFLNPKDIPKTDEYLVKGPCGFPRKGISKRLPAAFSTQEAPVSFSLLQQQQESSSHAHSHVQDGAGAAEEGGPKTTLLHQSDTHTAAHVETEGEGVATGVVEGHSHDSRKSGVAKSNWEGYRKTEKTTPSCQPAGGEKTAIDELTQFPMSCSASEGYLNTVQLMSQVGSKCPVKKTKMSWECARNWKRGDCFEQEISGKTVPVPQPKSRRLFRFFKNKFRKTKEEPLQIGSLEKLDSRIQCPAGAALTSIRIEETTKVSLLEEEHEHEWRFFRRIVRAVKKVVQKIVHVFKPKPPPPVPRQPAPRYYKIIYQCCLNRGIFTGAEARFNLPTETVTTDWVNVKGKPLETMSSLRAECSDEMRVMTGLQFQVRNHRDLRMKATCQPIERGVDGGYSEWTPWSPCSLSCQSLRFRSCTNPRPSRGGMPCPDGEETVQVKPCDHDCVVGSPSAADLPPIGKVDPNIGPVCGSSTGFFLAGAAQESCGVSQGQEMVRSVHTCRLPLDLHDMPSREEVPPMQCKEHKSRSYRNLKTALGFVECPGTSIMENLRWTVKGGDTFVPLKNQKRETTCEDSGFLVLRCPRKKSVKILDAHLYGPADKTLPSVCPQVLAGDVEGLLAEAEAEHEGMGQCDSAYVKDAVAQQCNGRRRCKLKADASNLAAPRCGVDGLRTLNVRYGCVNSDTRSRVLYSCCDLIHGGGKGKGKKGKNGSKALKVHKAKKDKSSNLPGARTQIFESAIYHAKFQSTSCFPNRDIDDLAVENADGEAASAEAQQSPYGELECPEGFFLQGYKVQRCNKRERRMAYKCALIDRRGWVSYNTAPVHDACVDPLALSSQFAFSCNQNSFLSDVTFHGCLDSTKKALALIASSARTSRHESDEWKETLRVAGEMAGASSSTGTMKGSCAGIELDPAVNGKIQSHCKSFTGDWYDLPSFAIDGPMPLTTLVRIPSAHCLHDFEDGEGKKSGVMTELKIEKSSDSRKARYKYKCCLSSREFLMGRDAEKEQPPIIYATTQCAPIGTQYVSEVPEKLSFGCNGDKSGYALTSFQFEPCVPESWWQPAGWYKVKYTCGAADWTKLDSEALLSAEDTGLPVDDSLDECELAAMECEVKGSDAVWNGKNACEQMDDCTRLCRKVEELSCKWLEWSLGVQRKPRVGRGKGSLASSSSSSRAVAGKRHGGRHRHHHRHRHQAKHPSSHLQAAHMRTYHHQHRRHANREATSAISKRPPHHSHSHSPSKPLKGASSPIAASVGGKVGAQSLTVTRRSHRRSTHRRIRSHRRRRHSSSRPVPSDGPEVVGLSHHSHSKRRGRGRRVSDDPEEEEEEEEEGDEEEEEEEEEEEDPKAAMVGSITGAFSSNPGDWAEDMETLWNSTKDLGKYTGEAMKDYWNETQEYWANLTDRWEEDPLGAALELVGTVHGAIEGTIIGEMAEDVGKRVKGKHDDYKSGRESGASYRMQKMREEGFEGTDEELEEAVRREMAREKVTAEREKAEKEEAKSKGMSVDELRKQKAKELGMTDAAYAQKLAEEDDIKHMKNEIAVEAKRAAERQKEAEKEAAIDERAAELKEKNGMTDEEARAEAEAEAQRRAEAGDAAAKAKGEEISEMSPEDKKKAAAEAGYPDTDEGRKAWEEDEKRKAGDQAERDRQLKEDVAAARAKRDGVTKEQALKEMAAEEKTAAETIAKENEKRKKNGQDLMTPEEEDAARIYAEAETQKKKNADATAERIKQEKAADKYNADKQGVSVEVYREQEAKKLGCDTGAQPECLDRKRAEAAAAKQADREKAYQDEKSSAEQKKKDWDAKEKQADDDEKKLREVEAQGGDTQDAAEKQLVDNNPEVKKEEDNMSPEEKAEADKAKKADEEALEKEAKMKKDEAQESFAFESSMEKKDDDDDKDKKKEGEDDKDKDKKEGDDKDKKDDTDTKKDDDKKDDDKKDNDKKDNDKNDNDKKDKDKKDNDKKPSSGGGKNDDKSSRKRGDSTPGYQKDTVSSAAKKRDKVSSPGGTSSKDRKKDSKKANKKKNKSKSGSSSSSSKKKKCKLFFETGSKRRRLDGDHPSFLQFPQFC</sequence>
<feature type="region of interest" description="Disordered" evidence="1">
    <location>
        <begin position="3118"/>
        <end position="3140"/>
    </location>
</feature>
<feature type="region of interest" description="Disordered" evidence="1">
    <location>
        <begin position="7673"/>
        <end position="7966"/>
    </location>
</feature>
<feature type="compositionally biased region" description="Basic and acidic residues" evidence="1">
    <location>
        <begin position="7446"/>
        <end position="7518"/>
    </location>
</feature>
<feature type="region of interest" description="Disordered" evidence="1">
    <location>
        <begin position="7340"/>
        <end position="7410"/>
    </location>
</feature>
<feature type="compositionally biased region" description="Basic and acidic residues" evidence="1">
    <location>
        <begin position="7729"/>
        <end position="7778"/>
    </location>
</feature>
<feature type="compositionally biased region" description="Basic and acidic residues" evidence="1">
    <location>
        <begin position="4284"/>
        <end position="4293"/>
    </location>
</feature>